<proteinExistence type="predicted"/>
<keyword evidence="3" id="KW-1185">Reference proteome</keyword>
<dbReference type="InterPro" id="IPR001223">
    <property type="entry name" value="Glyco_hydro18_cat"/>
</dbReference>
<evidence type="ECO:0000313" key="3">
    <source>
        <dbReference type="Proteomes" id="UP000033684"/>
    </source>
</evidence>
<dbReference type="InterPro" id="IPR018247">
    <property type="entry name" value="EF_Hand_1_Ca_BS"/>
</dbReference>
<dbReference type="Pfam" id="PF00704">
    <property type="entry name" value="Glyco_hydro_18"/>
    <property type="match status" value="1"/>
</dbReference>
<dbReference type="AlphaFoldDB" id="A0A0F3IKI4"/>
<name>A0A0F3IKI4_9GAMM</name>
<evidence type="ECO:0000313" key="2">
    <source>
        <dbReference type="EMBL" id="KJV06069.1"/>
    </source>
</evidence>
<reference evidence="3" key="1">
    <citation type="submission" date="2015-03" db="EMBL/GenBank/DDBJ databases">
        <title>Draft genome sequence of a novel methanotroph (Sn10-6) isolated from flooded ricefield rhizosphere in India.</title>
        <authorList>
            <person name="Pandit P.S."/>
            <person name="Pore S.D."/>
            <person name="Arora P."/>
            <person name="Kapse N.G."/>
            <person name="Dhakephalkar P.K."/>
            <person name="Rahalkar M.C."/>
        </authorList>
    </citation>
    <scope>NUCLEOTIDE SEQUENCE [LARGE SCALE GENOMIC DNA]</scope>
    <source>
        <strain evidence="3">Sn10-6</strain>
    </source>
</reference>
<accession>A0A0F3IKI4</accession>
<dbReference type="EMBL" id="LAJX01000136">
    <property type="protein sequence ID" value="KJV06069.1"/>
    <property type="molecule type" value="Genomic_DNA"/>
</dbReference>
<sequence>MAYDATVSTNPATHVKYDLPVKITWEFINGVDYPLWSVEYDFSGIPVNVVYSDMRGPYGNMKFDNNGSGVVTGLEWGDKYLFTATPVGGGITTGSSWDWSEANLGARYNLLVAGDYEMGIVQNTAYPNSTLGSGWSDDRGKTSNQQAGCGAALMPCDWEWAYQSIQYGLNANLSNNKKLAWGSAPFVGSDLTQVYINNTETAAFSGYPKMAYSVWLTFDKSGGVKTRNLAIAGGQIITQPQAPSGTPFVGYYPSWLNNPAKSLNQVSRTFSHVFLAFAFPDVGTFNAKTRSFNGTGLGFTQPVAEIRNAIANLQRDGIKVVLSVGGAQAALDAQGHGNGWQNLISQAQYRKRLLLLANALGVDGIDMDYEAGVVNDAATIAQYSKVLTTLRSIAKHMNNENAAGNANPKLFTMAASSVGADCAPANSKDPYCKKLKLNSAWAGAGIERKLLKENRLAKQVDMLNIMSYDIGYYAYDPVLAYQQYRTIMPAGVAVNLGLEVLDSATIGGAIGPEKSVLMVNDADVDAEACPGTVMLNDQYSAIWNFPTTLRPINRPYSVENMANSIKNANIAKGSKDGLMLWSLFRTESENLDPSSVTCNGITAATPESARLRAAEIMGWTDDGLTVE</sequence>
<protein>
    <recommendedName>
        <fullName evidence="1">GH18 domain-containing protein</fullName>
    </recommendedName>
</protein>
<dbReference type="GO" id="GO:0005975">
    <property type="term" value="P:carbohydrate metabolic process"/>
    <property type="evidence" value="ECO:0007669"/>
    <property type="project" value="InterPro"/>
</dbReference>
<organism evidence="2 3">
    <name type="scientific">Methylocucumis oryzae</name>
    <dbReference type="NCBI Taxonomy" id="1632867"/>
    <lineage>
        <taxon>Bacteria</taxon>
        <taxon>Pseudomonadati</taxon>
        <taxon>Pseudomonadota</taxon>
        <taxon>Gammaproteobacteria</taxon>
        <taxon>Methylococcales</taxon>
        <taxon>Methylococcaceae</taxon>
        <taxon>Methylocucumis</taxon>
    </lineage>
</organism>
<dbReference type="Gene3D" id="3.20.20.80">
    <property type="entry name" value="Glycosidases"/>
    <property type="match status" value="1"/>
</dbReference>
<dbReference type="Proteomes" id="UP000033684">
    <property type="component" value="Unassembled WGS sequence"/>
</dbReference>
<comment type="caution">
    <text evidence="2">The sequence shown here is derived from an EMBL/GenBank/DDBJ whole genome shotgun (WGS) entry which is preliminary data.</text>
</comment>
<dbReference type="PROSITE" id="PS51910">
    <property type="entry name" value="GH18_2"/>
    <property type="match status" value="1"/>
</dbReference>
<dbReference type="InterPro" id="IPR017853">
    <property type="entry name" value="GH"/>
</dbReference>
<dbReference type="PROSITE" id="PS00018">
    <property type="entry name" value="EF_HAND_1"/>
    <property type="match status" value="1"/>
</dbReference>
<evidence type="ECO:0000259" key="1">
    <source>
        <dbReference type="PROSITE" id="PS51910"/>
    </source>
</evidence>
<feature type="domain" description="GH18" evidence="1">
    <location>
        <begin position="246"/>
        <end position="604"/>
    </location>
</feature>
<dbReference type="SUPFAM" id="SSF51445">
    <property type="entry name" value="(Trans)glycosidases"/>
    <property type="match status" value="1"/>
</dbReference>
<reference evidence="2 3" key="2">
    <citation type="journal article" date="2016" name="Microb. Ecol.">
        <title>Genome Characteristics of a Novel Type I Methanotroph (Sn10-6) Isolated from a Flooded Indian Rice Field.</title>
        <authorList>
            <person name="Rahalkar M.C."/>
            <person name="Pandit P.S."/>
            <person name="Dhakephalkar P.K."/>
            <person name="Pore S."/>
            <person name="Arora P."/>
            <person name="Kapse N."/>
        </authorList>
    </citation>
    <scope>NUCLEOTIDE SEQUENCE [LARGE SCALE GENOMIC DNA]</scope>
    <source>
        <strain evidence="2 3">Sn10-6</strain>
    </source>
</reference>
<gene>
    <name evidence="2" type="ORF">VZ94_13660</name>
</gene>